<evidence type="ECO:0000256" key="1">
    <source>
        <dbReference type="SAM" id="MobiDB-lite"/>
    </source>
</evidence>
<protein>
    <submittedName>
        <fullName evidence="2">Uncharacterized protein</fullName>
    </submittedName>
</protein>
<proteinExistence type="predicted"/>
<reference evidence="2 3" key="1">
    <citation type="journal article" date="2015" name="ISME J.">
        <title>Draft Genome Sequence of Streptomyces incarnatus NRRL8089, which Produces the Nucleoside Antibiotic Sinefungin.</title>
        <authorList>
            <person name="Oshima K."/>
            <person name="Hattori M."/>
            <person name="Shimizu H."/>
            <person name="Fukuda K."/>
            <person name="Nemoto M."/>
            <person name="Inagaki K."/>
            <person name="Tamura T."/>
        </authorList>
    </citation>
    <scope>NUCLEOTIDE SEQUENCE [LARGE SCALE GENOMIC DNA]</scope>
    <source>
        <strain evidence="2 3">NRRL 8089</strain>
    </source>
</reference>
<keyword evidence="3" id="KW-1185">Reference proteome</keyword>
<organism evidence="2 3">
    <name type="scientific">Streptomyces incarnatus</name>
    <dbReference type="NCBI Taxonomy" id="665007"/>
    <lineage>
        <taxon>Bacteria</taxon>
        <taxon>Bacillati</taxon>
        <taxon>Actinomycetota</taxon>
        <taxon>Actinomycetes</taxon>
        <taxon>Kitasatosporales</taxon>
        <taxon>Streptomycetaceae</taxon>
        <taxon>Streptomyces</taxon>
    </lineage>
</organism>
<dbReference type="Proteomes" id="UP000035366">
    <property type="component" value="Chromosome"/>
</dbReference>
<evidence type="ECO:0000313" key="3">
    <source>
        <dbReference type="Proteomes" id="UP000035366"/>
    </source>
</evidence>
<accession>A0ABM5TJX6</accession>
<dbReference type="EMBL" id="CP011497">
    <property type="protein sequence ID" value="AKJ11261.1"/>
    <property type="molecule type" value="Genomic_DNA"/>
</dbReference>
<name>A0ABM5TJX6_9ACTN</name>
<evidence type="ECO:0000313" key="2">
    <source>
        <dbReference type="EMBL" id="AKJ11261.1"/>
    </source>
</evidence>
<gene>
    <name evidence="2" type="ORF">ABB07_14860</name>
</gene>
<feature type="region of interest" description="Disordered" evidence="1">
    <location>
        <begin position="95"/>
        <end position="132"/>
    </location>
</feature>
<sequence length="132" mass="13444">MAGLPGPVRGALGRWREGIVVLPPTAASVTARATVPPRRAVTAGPAGARVPAGPALPRGLVVTCTATRTTMPAGLTTSPGSSAPTALAATASLRRRCRPLSQHRATLASPGRAEREREDSQAAIGHQKSVFP</sequence>